<dbReference type="Proteomes" id="UP000467637">
    <property type="component" value="Unassembled WGS sequence"/>
</dbReference>
<gene>
    <name evidence="6" type="ORF">GON05_11860</name>
</gene>
<evidence type="ECO:0000259" key="5">
    <source>
        <dbReference type="Pfam" id="PF09084"/>
    </source>
</evidence>
<evidence type="ECO:0000256" key="2">
    <source>
        <dbReference type="ARBA" id="ARBA00010742"/>
    </source>
</evidence>
<dbReference type="PROSITE" id="PS51257">
    <property type="entry name" value="PROKAR_LIPOPROTEIN"/>
    <property type="match status" value="1"/>
</dbReference>
<dbReference type="Pfam" id="PF09084">
    <property type="entry name" value="NMT1"/>
    <property type="match status" value="1"/>
</dbReference>
<reference evidence="6 7" key="1">
    <citation type="submission" date="2019-12" db="EMBL/GenBank/DDBJ databases">
        <authorList>
            <person name="Huq M.A."/>
        </authorList>
    </citation>
    <scope>NUCLEOTIDE SEQUENCE [LARGE SCALE GENOMIC DNA]</scope>
    <source>
        <strain evidence="6 7">MAH-34</strain>
    </source>
</reference>
<dbReference type="RefSeq" id="WP_157319363.1">
    <property type="nucleotide sequence ID" value="NZ_WSEM01000009.1"/>
</dbReference>
<dbReference type="SUPFAM" id="SSF53850">
    <property type="entry name" value="Periplasmic binding protein-like II"/>
    <property type="match status" value="1"/>
</dbReference>
<evidence type="ECO:0000313" key="6">
    <source>
        <dbReference type="EMBL" id="MVQ35351.1"/>
    </source>
</evidence>
<dbReference type="EMBL" id="WSEM01000009">
    <property type="protein sequence ID" value="MVQ35351.1"/>
    <property type="molecule type" value="Genomic_DNA"/>
</dbReference>
<keyword evidence="3 4" id="KW-0732">Signal</keyword>
<comment type="similarity">
    <text evidence="2">Belongs to the bacterial solute-binding protein SsuA/TauA family.</text>
</comment>
<dbReference type="PANTHER" id="PTHR30024:SF47">
    <property type="entry name" value="TAURINE-BINDING PERIPLASMIC PROTEIN"/>
    <property type="match status" value="1"/>
</dbReference>
<evidence type="ECO:0000256" key="3">
    <source>
        <dbReference type="ARBA" id="ARBA00022729"/>
    </source>
</evidence>
<proteinExistence type="inferred from homology"/>
<organism evidence="6 7">
    <name type="scientific">Paenibacillus anseongense</name>
    <dbReference type="NCBI Taxonomy" id="2682845"/>
    <lineage>
        <taxon>Bacteria</taxon>
        <taxon>Bacillati</taxon>
        <taxon>Bacillota</taxon>
        <taxon>Bacilli</taxon>
        <taxon>Bacillales</taxon>
        <taxon>Paenibacillaceae</taxon>
        <taxon>Paenibacillus</taxon>
    </lineage>
</organism>
<accession>A0ABW9U7C7</accession>
<sequence length="349" mass="37789">MLKMKKTAIILLAAMLLTAATGCSSTTSSTTAPATAADKKKEEALQTVKFSEVIRSVFYAPHYIAMEKGFFKEEGLNVDMNTAQGSDKGAAALIAGVADISLVGPETAIYIYNQKGDKTLKIFHQLTMKDGSFLLSRNKVDNFKWSDLGGKSVIGWRPGSAPQMVLNTKLTQEKVAQTDVVTNIASTAMAGAFTSGKGDYIQVFEPIASSLVKEGKAHYVASVGQDFGAFPETSYVATSDYIKKNPAIIQKFVNAVAKGRAWMQTASSDDIANALMPFFDGTPKDIIIQSVERYMKQDTWPAVPELNAQQFDTLQKVLIENGVLKPEQKVADINAVVDMSFVKKIGKAE</sequence>
<evidence type="ECO:0000256" key="1">
    <source>
        <dbReference type="ARBA" id="ARBA00004418"/>
    </source>
</evidence>
<evidence type="ECO:0000313" key="7">
    <source>
        <dbReference type="Proteomes" id="UP000467637"/>
    </source>
</evidence>
<comment type="subcellular location">
    <subcellularLocation>
        <location evidence="1">Periplasm</location>
    </subcellularLocation>
</comment>
<dbReference type="InterPro" id="IPR015168">
    <property type="entry name" value="SsuA/THI5"/>
</dbReference>
<comment type="caution">
    <text evidence="6">The sequence shown here is derived from an EMBL/GenBank/DDBJ whole genome shotgun (WGS) entry which is preliminary data.</text>
</comment>
<feature type="signal peptide" evidence="4">
    <location>
        <begin position="1"/>
        <end position="19"/>
    </location>
</feature>
<keyword evidence="7" id="KW-1185">Reference proteome</keyword>
<feature type="domain" description="SsuA/THI5-like" evidence="5">
    <location>
        <begin position="60"/>
        <end position="263"/>
    </location>
</feature>
<protein>
    <submittedName>
        <fullName evidence="6">ABC transporter substrate-binding protein</fullName>
    </submittedName>
</protein>
<name>A0ABW9U7C7_9BACL</name>
<dbReference type="PANTHER" id="PTHR30024">
    <property type="entry name" value="ALIPHATIC SULFONATES-BINDING PROTEIN-RELATED"/>
    <property type="match status" value="1"/>
</dbReference>
<evidence type="ECO:0000256" key="4">
    <source>
        <dbReference type="SAM" id="SignalP"/>
    </source>
</evidence>
<feature type="chain" id="PRO_5045263480" evidence="4">
    <location>
        <begin position="20"/>
        <end position="349"/>
    </location>
</feature>
<dbReference type="Gene3D" id="3.40.190.10">
    <property type="entry name" value="Periplasmic binding protein-like II"/>
    <property type="match status" value="2"/>
</dbReference>